<dbReference type="Proteomes" id="UP000282084">
    <property type="component" value="Unassembled WGS sequence"/>
</dbReference>
<evidence type="ECO:0000256" key="1">
    <source>
        <dbReference type="SAM" id="SignalP"/>
    </source>
</evidence>
<accession>A0A495VXN2</accession>
<keyword evidence="3" id="KW-1185">Reference proteome</keyword>
<dbReference type="AlphaFoldDB" id="A0A495VXN2"/>
<evidence type="ECO:0008006" key="4">
    <source>
        <dbReference type="Google" id="ProtNLM"/>
    </source>
</evidence>
<feature type="chain" id="PRO_5038773650" description="Alpha amylase inhibitor" evidence="1">
    <location>
        <begin position="27"/>
        <end position="113"/>
    </location>
</feature>
<dbReference type="RefSeq" id="WP_121003989.1">
    <property type="nucleotide sequence ID" value="NZ_RBXO01000001.1"/>
</dbReference>
<keyword evidence="1" id="KW-0732">Signal</keyword>
<protein>
    <recommendedName>
        <fullName evidence="4">Alpha amylase inhibitor</fullName>
    </recommendedName>
</protein>
<evidence type="ECO:0000313" key="3">
    <source>
        <dbReference type="Proteomes" id="UP000282084"/>
    </source>
</evidence>
<dbReference type="EMBL" id="RBXO01000001">
    <property type="protein sequence ID" value="RKT53590.1"/>
    <property type="molecule type" value="Genomic_DNA"/>
</dbReference>
<reference evidence="2 3" key="1">
    <citation type="submission" date="2018-10" db="EMBL/GenBank/DDBJ databases">
        <title>Sequencing the genomes of 1000 actinobacteria strains.</title>
        <authorList>
            <person name="Klenk H.-P."/>
        </authorList>
    </citation>
    <scope>NUCLEOTIDE SEQUENCE [LARGE SCALE GENOMIC DNA]</scope>
    <source>
        <strain evidence="2 3">DSM 43800</strain>
    </source>
</reference>
<sequence>MNYRKLVLALAATAGAALVGAAPAVAGPAEASSSTPPTAAASYNCYGFHKPNPHRWAGGCSVASGQIRTITYCSDGSNRVGGWIGARPNPWLVYGECGEHLVQNTGFIVETRG</sequence>
<organism evidence="2 3">
    <name type="scientific">Saccharothrix australiensis</name>
    <dbReference type="NCBI Taxonomy" id="2072"/>
    <lineage>
        <taxon>Bacteria</taxon>
        <taxon>Bacillati</taxon>
        <taxon>Actinomycetota</taxon>
        <taxon>Actinomycetes</taxon>
        <taxon>Pseudonocardiales</taxon>
        <taxon>Pseudonocardiaceae</taxon>
        <taxon>Saccharothrix</taxon>
    </lineage>
</organism>
<evidence type="ECO:0000313" key="2">
    <source>
        <dbReference type="EMBL" id="RKT53590.1"/>
    </source>
</evidence>
<name>A0A495VXN2_9PSEU</name>
<comment type="caution">
    <text evidence="2">The sequence shown here is derived from an EMBL/GenBank/DDBJ whole genome shotgun (WGS) entry which is preliminary data.</text>
</comment>
<feature type="signal peptide" evidence="1">
    <location>
        <begin position="1"/>
        <end position="26"/>
    </location>
</feature>
<gene>
    <name evidence="2" type="ORF">C8E97_2160</name>
</gene>
<dbReference type="OrthoDB" id="4250244at2"/>
<proteinExistence type="predicted"/>